<keyword evidence="1" id="KW-1133">Transmembrane helix</keyword>
<name>A0A8S5MSA7_9CAUD</name>
<feature type="transmembrane region" description="Helical" evidence="1">
    <location>
        <begin position="6"/>
        <end position="28"/>
    </location>
</feature>
<keyword evidence="1" id="KW-0812">Transmembrane</keyword>
<evidence type="ECO:0000256" key="1">
    <source>
        <dbReference type="SAM" id="Phobius"/>
    </source>
</evidence>
<reference evidence="2" key="1">
    <citation type="journal article" date="2021" name="Proc. Natl. Acad. Sci. U.S.A.">
        <title>A Catalog of Tens of Thousands of Viruses from Human Metagenomes Reveals Hidden Associations with Chronic Diseases.</title>
        <authorList>
            <person name="Tisza M.J."/>
            <person name="Buck C.B."/>
        </authorList>
    </citation>
    <scope>NUCLEOTIDE SEQUENCE</scope>
    <source>
        <strain evidence="2">CtIss5</strain>
    </source>
</reference>
<accession>A0A8S5MSA7</accession>
<keyword evidence="1" id="KW-0472">Membrane</keyword>
<protein>
    <submittedName>
        <fullName evidence="2">Uncharacterized protein</fullName>
    </submittedName>
</protein>
<organism evidence="2">
    <name type="scientific">Siphoviridae sp. ctIss5</name>
    <dbReference type="NCBI Taxonomy" id="2826239"/>
    <lineage>
        <taxon>Viruses</taxon>
        <taxon>Duplodnaviria</taxon>
        <taxon>Heunggongvirae</taxon>
        <taxon>Uroviricota</taxon>
        <taxon>Caudoviricetes</taxon>
    </lineage>
</organism>
<sequence>MMWGGFFNLGGGCFLISGTLVYLTYLIFC</sequence>
<proteinExistence type="predicted"/>
<evidence type="ECO:0000313" key="2">
    <source>
        <dbReference type="EMBL" id="DAD85066.1"/>
    </source>
</evidence>
<dbReference type="EMBL" id="BK014972">
    <property type="protein sequence ID" value="DAD85066.1"/>
    <property type="molecule type" value="Genomic_DNA"/>
</dbReference>